<evidence type="ECO:0000313" key="1">
    <source>
        <dbReference type="EMBL" id="OMJ20593.1"/>
    </source>
</evidence>
<comment type="caution">
    <text evidence="1">The sequence shown here is derived from an EMBL/GenBank/DDBJ whole genome shotgun (WGS) entry which is preliminary data.</text>
</comment>
<accession>A0A1R1Y111</accession>
<protein>
    <submittedName>
        <fullName evidence="1">Uncharacterized protein</fullName>
    </submittedName>
</protein>
<evidence type="ECO:0000313" key="2">
    <source>
        <dbReference type="Proteomes" id="UP000187283"/>
    </source>
</evidence>
<proteinExistence type="predicted"/>
<dbReference type="Proteomes" id="UP000187283">
    <property type="component" value="Unassembled WGS sequence"/>
</dbReference>
<gene>
    <name evidence="1" type="ORF">AYI70_g4010</name>
</gene>
<dbReference type="AlphaFoldDB" id="A0A1R1Y111"/>
<reference evidence="1 2" key="1">
    <citation type="submission" date="2017-01" db="EMBL/GenBank/DDBJ databases">
        <authorList>
            <person name="Mah S.A."/>
            <person name="Swanson W.J."/>
            <person name="Moy G.W."/>
            <person name="Vacquier V.D."/>
        </authorList>
    </citation>
    <scope>NUCLEOTIDE SEQUENCE [LARGE SCALE GENOMIC DNA]</scope>
    <source>
        <strain evidence="1 2">GSMNP</strain>
    </source>
</reference>
<keyword evidence="2" id="KW-1185">Reference proteome</keyword>
<dbReference type="EMBL" id="LSSN01001202">
    <property type="protein sequence ID" value="OMJ20593.1"/>
    <property type="molecule type" value="Genomic_DNA"/>
</dbReference>
<organism evidence="1 2">
    <name type="scientific">Smittium culicis</name>
    <dbReference type="NCBI Taxonomy" id="133412"/>
    <lineage>
        <taxon>Eukaryota</taxon>
        <taxon>Fungi</taxon>
        <taxon>Fungi incertae sedis</taxon>
        <taxon>Zoopagomycota</taxon>
        <taxon>Kickxellomycotina</taxon>
        <taxon>Harpellomycetes</taxon>
        <taxon>Harpellales</taxon>
        <taxon>Legeriomycetaceae</taxon>
        <taxon>Smittium</taxon>
    </lineage>
</organism>
<name>A0A1R1Y111_9FUNG</name>
<sequence length="77" mass="8747">MKNKGIELPHMLNSRSKKDNSIVEVAETIRSDDLGYSTNETNKNIHNEKDIIYDKVEPNMLLCTEILKGISADIDIE</sequence>